<reference evidence="2 5" key="2">
    <citation type="journal article" date="2020" name="Appl. Microbiol. Biotechnol.">
        <title>Targeted gene deletion in Brettanomyces bruxellensis with an expression-free CRISPR-Cas9 system.</title>
        <authorList>
            <person name="Varela C."/>
            <person name="Bartel C."/>
            <person name="Onetto C."/>
            <person name="Borneman A."/>
        </authorList>
    </citation>
    <scope>NUCLEOTIDE SEQUENCE [LARGE SCALE GENOMIC DNA]</scope>
    <source>
        <strain evidence="2 5">AWRI1613</strain>
    </source>
</reference>
<proteinExistence type="predicted"/>
<feature type="region of interest" description="Disordered" evidence="1">
    <location>
        <begin position="76"/>
        <end position="101"/>
    </location>
</feature>
<keyword evidence="4" id="KW-1185">Reference proteome</keyword>
<evidence type="ECO:0000313" key="4">
    <source>
        <dbReference type="Proteomes" id="UP000478008"/>
    </source>
</evidence>
<evidence type="ECO:0000256" key="1">
    <source>
        <dbReference type="SAM" id="MobiDB-lite"/>
    </source>
</evidence>
<name>A0A7D9CZ43_DEKBR</name>
<evidence type="ECO:0000313" key="5">
    <source>
        <dbReference type="Proteomes" id="UP000568158"/>
    </source>
</evidence>
<protein>
    <submittedName>
        <fullName evidence="3">DEBR0S1_30768g1_1</fullName>
    </submittedName>
</protein>
<sequence>MPSSSKRIPTTVISTAPSKENESRSPLLNYLNDNRSNASLLNPMKAPPACETPLNCFDIPRSVGSHRRSRNYANEMQAQKSASQDDLSKQEQRKVSQRDSFDLMSSQIYKRKCSLTTDIPPTKPGYGYSGDESAIEPSSSDNILGPEIRNPEASSDEGPLLETLSSIRLSKHDDTDTGDESSVSGSYWNNIAGQKGGKRKSHHYELKERANQLRNRINALNQEYTFKSPKKTENIDSEIEGSADENSAPVIKDKRVESTPSRRRPSFNFNEYRSSMLRKSLSSGDAFKNKKQ</sequence>
<feature type="region of interest" description="Disordered" evidence="1">
    <location>
        <begin position="1"/>
        <end position="44"/>
    </location>
</feature>
<gene>
    <name evidence="3" type="ORF">DEBR0S1_30768G</name>
    <name evidence="2" type="ORF">HII12_000488</name>
</gene>
<feature type="compositionally biased region" description="Polar residues" evidence="1">
    <location>
        <begin position="1"/>
        <end position="18"/>
    </location>
</feature>
<reference evidence="3 4" key="1">
    <citation type="submission" date="2019-07" db="EMBL/GenBank/DDBJ databases">
        <authorList>
            <person name="Friedrich A."/>
            <person name="Schacherer J."/>
        </authorList>
    </citation>
    <scope>NUCLEOTIDE SEQUENCE [LARGE SCALE GENOMIC DNA]</scope>
</reference>
<dbReference type="Proteomes" id="UP000568158">
    <property type="component" value="Unassembled WGS sequence"/>
</dbReference>
<dbReference type="AlphaFoldDB" id="A0A7D9CZ43"/>
<feature type="compositionally biased region" description="Basic and acidic residues" evidence="1">
    <location>
        <begin position="86"/>
        <end position="101"/>
    </location>
</feature>
<feature type="region of interest" description="Disordered" evidence="1">
    <location>
        <begin position="115"/>
        <end position="202"/>
    </location>
</feature>
<dbReference type="EMBL" id="CABFWN010000001">
    <property type="protein sequence ID" value="VUG16992.1"/>
    <property type="molecule type" value="Genomic_DNA"/>
</dbReference>
<feature type="compositionally biased region" description="Polar residues" evidence="1">
    <location>
        <begin position="31"/>
        <end position="40"/>
    </location>
</feature>
<feature type="compositionally biased region" description="Polar residues" evidence="1">
    <location>
        <begin position="76"/>
        <end position="85"/>
    </location>
</feature>
<feature type="compositionally biased region" description="Polar residues" evidence="1">
    <location>
        <begin position="180"/>
        <end position="192"/>
    </location>
</feature>
<evidence type="ECO:0000313" key="2">
    <source>
        <dbReference type="EMBL" id="KAF6015925.1"/>
    </source>
</evidence>
<dbReference type="EMBL" id="JABCYN010000005">
    <property type="protein sequence ID" value="KAF6015925.1"/>
    <property type="molecule type" value="Genomic_DNA"/>
</dbReference>
<evidence type="ECO:0000313" key="3">
    <source>
        <dbReference type="EMBL" id="VUG16992.1"/>
    </source>
</evidence>
<dbReference type="Proteomes" id="UP000478008">
    <property type="component" value="Unassembled WGS sequence"/>
</dbReference>
<accession>A0A7D9CZ43</accession>
<organism evidence="3 4">
    <name type="scientific">Dekkera bruxellensis</name>
    <name type="common">Brettanomyces custersii</name>
    <dbReference type="NCBI Taxonomy" id="5007"/>
    <lineage>
        <taxon>Eukaryota</taxon>
        <taxon>Fungi</taxon>
        <taxon>Dikarya</taxon>
        <taxon>Ascomycota</taxon>
        <taxon>Saccharomycotina</taxon>
        <taxon>Pichiomycetes</taxon>
        <taxon>Pichiales</taxon>
        <taxon>Pichiaceae</taxon>
        <taxon>Brettanomyces</taxon>
    </lineage>
</organism>
<feature type="region of interest" description="Disordered" evidence="1">
    <location>
        <begin position="225"/>
        <end position="271"/>
    </location>
</feature>